<sequence>MPWPNDRRAESRDRILLSAERLFTEKGFDQVSIDQVMQEAGMTRGAFYSHFDSKRELYAEAIISAARRMARHHPPKVDDLIRRYLSPEHLAQESGSCPLAFLVSDIGQRDQQVRESYTRIFTALASRVSARPDAAPDAAALRAVVMMIGGVAVARALSDPALATQVLEACCQAALDERAGAVLPAEPQHRSCVE</sequence>
<keyword evidence="7" id="KW-1185">Reference proteome</keyword>
<name>A0A291HQ19_9GAMM</name>
<reference evidence="7" key="1">
    <citation type="submission" date="2015-09" db="EMBL/GenBank/DDBJ databases">
        <authorList>
            <person name="Shao Z."/>
            <person name="Wang L."/>
        </authorList>
    </citation>
    <scope>NUCLEOTIDE SEQUENCE [LARGE SCALE GENOMIC DNA]</scope>
    <source>
        <strain evidence="7">F13-1</strain>
    </source>
</reference>
<dbReference type="KEGG" id="zdf:AN401_10545"/>
<evidence type="ECO:0000313" key="7">
    <source>
        <dbReference type="Proteomes" id="UP000217763"/>
    </source>
</evidence>
<evidence type="ECO:0000256" key="2">
    <source>
        <dbReference type="ARBA" id="ARBA00023125"/>
    </source>
</evidence>
<feature type="domain" description="HTH tetR-type" evidence="5">
    <location>
        <begin position="9"/>
        <end position="69"/>
    </location>
</feature>
<proteinExistence type="predicted"/>
<dbReference type="AlphaFoldDB" id="A0A291HQ19"/>
<dbReference type="PRINTS" id="PR00455">
    <property type="entry name" value="HTHTETR"/>
</dbReference>
<evidence type="ECO:0000259" key="5">
    <source>
        <dbReference type="PROSITE" id="PS50977"/>
    </source>
</evidence>
<dbReference type="PANTHER" id="PTHR47506">
    <property type="entry name" value="TRANSCRIPTIONAL REGULATORY PROTEIN"/>
    <property type="match status" value="1"/>
</dbReference>
<dbReference type="Gene3D" id="1.10.357.10">
    <property type="entry name" value="Tetracycline Repressor, domain 2"/>
    <property type="match status" value="1"/>
</dbReference>
<dbReference type="SUPFAM" id="SSF48498">
    <property type="entry name" value="Tetracyclin repressor-like, C-terminal domain"/>
    <property type="match status" value="1"/>
</dbReference>
<feature type="DNA-binding region" description="H-T-H motif" evidence="4">
    <location>
        <begin position="32"/>
        <end position="51"/>
    </location>
</feature>
<dbReference type="EMBL" id="CP012621">
    <property type="protein sequence ID" value="ATG74243.1"/>
    <property type="molecule type" value="Genomic_DNA"/>
</dbReference>
<dbReference type="SUPFAM" id="SSF46689">
    <property type="entry name" value="Homeodomain-like"/>
    <property type="match status" value="1"/>
</dbReference>
<dbReference type="InterPro" id="IPR001647">
    <property type="entry name" value="HTH_TetR"/>
</dbReference>
<dbReference type="PANTHER" id="PTHR47506:SF7">
    <property type="entry name" value="TRANSCRIPTIONAL REGULATORY PROTEIN"/>
    <property type="match status" value="1"/>
</dbReference>
<evidence type="ECO:0000256" key="1">
    <source>
        <dbReference type="ARBA" id="ARBA00023015"/>
    </source>
</evidence>
<protein>
    <submittedName>
        <fullName evidence="6">Transcriptional regulator</fullName>
    </submittedName>
</protein>
<accession>A0A291HQ19</accession>
<dbReference type="FunFam" id="1.10.10.60:FF:000141">
    <property type="entry name" value="TetR family transcriptional regulator"/>
    <property type="match status" value="1"/>
</dbReference>
<evidence type="ECO:0000313" key="6">
    <source>
        <dbReference type="EMBL" id="ATG74243.1"/>
    </source>
</evidence>
<dbReference type="InterPro" id="IPR009057">
    <property type="entry name" value="Homeodomain-like_sf"/>
</dbReference>
<dbReference type="GO" id="GO:0003677">
    <property type="term" value="F:DNA binding"/>
    <property type="evidence" value="ECO:0007669"/>
    <property type="project" value="UniProtKB-UniRule"/>
</dbReference>
<evidence type="ECO:0000256" key="3">
    <source>
        <dbReference type="ARBA" id="ARBA00023163"/>
    </source>
</evidence>
<evidence type="ECO:0000256" key="4">
    <source>
        <dbReference type="PROSITE-ProRule" id="PRU00335"/>
    </source>
</evidence>
<dbReference type="Gene3D" id="1.10.10.60">
    <property type="entry name" value="Homeodomain-like"/>
    <property type="match status" value="1"/>
</dbReference>
<dbReference type="Pfam" id="PF00440">
    <property type="entry name" value="TetR_N"/>
    <property type="match status" value="1"/>
</dbReference>
<organism evidence="6 7">
    <name type="scientific">Zobellella denitrificans</name>
    <dbReference type="NCBI Taxonomy" id="347534"/>
    <lineage>
        <taxon>Bacteria</taxon>
        <taxon>Pseudomonadati</taxon>
        <taxon>Pseudomonadota</taxon>
        <taxon>Gammaproteobacteria</taxon>
        <taxon>Aeromonadales</taxon>
        <taxon>Aeromonadaceae</taxon>
        <taxon>Zobellella</taxon>
    </lineage>
</organism>
<gene>
    <name evidence="6" type="ORF">AN401_10545</name>
</gene>
<keyword evidence="1" id="KW-0805">Transcription regulation</keyword>
<dbReference type="PROSITE" id="PS50977">
    <property type="entry name" value="HTH_TETR_2"/>
    <property type="match status" value="1"/>
</dbReference>
<dbReference type="RefSeq" id="WP_096779335.1">
    <property type="nucleotide sequence ID" value="NZ_CP012621.1"/>
</dbReference>
<dbReference type="Proteomes" id="UP000217763">
    <property type="component" value="Chromosome"/>
</dbReference>
<keyword evidence="2 4" id="KW-0238">DNA-binding</keyword>
<dbReference type="InterPro" id="IPR036271">
    <property type="entry name" value="Tet_transcr_reg_TetR-rel_C_sf"/>
</dbReference>
<keyword evidence="3" id="KW-0804">Transcription</keyword>